<proteinExistence type="predicted"/>
<name>A0ABX4RB82_9PROT</name>
<accession>A0ABX4RB82</accession>
<sequence length="84" mass="9426">MPRRGKTPAITGNISLILTEMTSVFAKLMTDLTSDKQDRPFCRQTTDQSKPPNVVKQVSFVPDHIVNHINMLEFSVTCDGPEHL</sequence>
<comment type="caution">
    <text evidence="1">The sequence shown here is derived from an EMBL/GenBank/DDBJ whole genome shotgun (WGS) entry which is preliminary data.</text>
</comment>
<dbReference type="Proteomes" id="UP000233365">
    <property type="component" value="Unassembled WGS sequence"/>
</dbReference>
<reference evidence="1 2" key="1">
    <citation type="submission" date="2017-11" db="EMBL/GenBank/DDBJ databases">
        <title>Biodiversity and function of Thalassospira species in the particle-attached aromatic-hydrocarbon-degrading consortia from the surface seawater of the China South Sea.</title>
        <authorList>
            <person name="Dong C."/>
            <person name="Liu R."/>
            <person name="Shao Z."/>
        </authorList>
    </citation>
    <scope>NUCLEOTIDE SEQUENCE [LARGE SCALE GENOMIC DNA]</scope>
    <source>
        <strain evidence="1 2">139Z-12</strain>
    </source>
</reference>
<keyword evidence="2" id="KW-1185">Reference proteome</keyword>
<evidence type="ECO:0000313" key="2">
    <source>
        <dbReference type="Proteomes" id="UP000233365"/>
    </source>
</evidence>
<protein>
    <submittedName>
        <fullName evidence="1">Uncharacterized protein</fullName>
    </submittedName>
</protein>
<dbReference type="EMBL" id="PGTS01000002">
    <property type="protein sequence ID" value="PKR51404.1"/>
    <property type="molecule type" value="Genomic_DNA"/>
</dbReference>
<organism evidence="1 2">
    <name type="scientific">Thalassospira povalilytica</name>
    <dbReference type="NCBI Taxonomy" id="732237"/>
    <lineage>
        <taxon>Bacteria</taxon>
        <taxon>Pseudomonadati</taxon>
        <taxon>Pseudomonadota</taxon>
        <taxon>Alphaproteobacteria</taxon>
        <taxon>Rhodospirillales</taxon>
        <taxon>Thalassospiraceae</taxon>
        <taxon>Thalassospira</taxon>
    </lineage>
</organism>
<evidence type="ECO:0000313" key="1">
    <source>
        <dbReference type="EMBL" id="PKR51404.1"/>
    </source>
</evidence>
<gene>
    <name evidence="1" type="ORF">CU041_07830</name>
</gene>